<reference evidence="2 3" key="1">
    <citation type="submission" date="2019-01" db="EMBL/GenBank/DDBJ databases">
        <authorList>
            <consortium name="Pathogen Informatics"/>
        </authorList>
    </citation>
    <scope>NUCLEOTIDE SEQUENCE [LARGE SCALE GENOMIC DNA]</scope>
    <source>
        <strain evidence="2 3">NCTC10172</strain>
    </source>
</reference>
<dbReference type="KEGG" id="ahk:NCTC10172_00275"/>
<keyword evidence="1" id="KW-0472">Membrane</keyword>
<gene>
    <name evidence="2" type="ORF">NCTC10172_00275</name>
</gene>
<dbReference type="InterPro" id="IPR010718">
    <property type="entry name" value="DUF1294"/>
</dbReference>
<protein>
    <submittedName>
        <fullName evidence="2">Protein of uncharacterized function (DUF1294)</fullName>
    </submittedName>
</protein>
<feature type="transmembrane region" description="Helical" evidence="1">
    <location>
        <begin position="66"/>
        <end position="89"/>
    </location>
</feature>
<dbReference type="STRING" id="1408416.GCA_000702765_01092"/>
<keyword evidence="1" id="KW-0812">Transmembrane</keyword>
<dbReference type="Pfam" id="PF06961">
    <property type="entry name" value="DUF1294"/>
    <property type="match status" value="1"/>
</dbReference>
<sequence length="94" mass="11105">MIYLIIHSAVWVLVSLITASLYKIDKKRAIKNKWRIKESSLLLFSFFFGSLGGLYSLYVLRHKNRHWYFVLVNWLGFMIHTAIFIYLLLPVLGV</sequence>
<dbReference type="GO" id="GO:0003676">
    <property type="term" value="F:nucleic acid binding"/>
    <property type="evidence" value="ECO:0007669"/>
    <property type="project" value="InterPro"/>
</dbReference>
<keyword evidence="1" id="KW-1133">Transmembrane helix</keyword>
<name>A0A449BIX1_9MOLU</name>
<dbReference type="AlphaFoldDB" id="A0A449BIX1"/>
<feature type="transmembrane region" description="Helical" evidence="1">
    <location>
        <begin position="6"/>
        <end position="22"/>
    </location>
</feature>
<feature type="transmembrane region" description="Helical" evidence="1">
    <location>
        <begin position="42"/>
        <end position="60"/>
    </location>
</feature>
<keyword evidence="3" id="KW-1185">Reference proteome</keyword>
<evidence type="ECO:0000313" key="3">
    <source>
        <dbReference type="Proteomes" id="UP000290909"/>
    </source>
</evidence>
<dbReference type="EMBL" id="LR215050">
    <property type="protein sequence ID" value="VEU82267.1"/>
    <property type="molecule type" value="Genomic_DNA"/>
</dbReference>
<dbReference type="PIRSF" id="PIRSF002599">
    <property type="entry name" value="Cold_shock_A"/>
    <property type="match status" value="1"/>
</dbReference>
<dbReference type="InterPro" id="IPR012156">
    <property type="entry name" value="Cold_shock_CspA"/>
</dbReference>
<evidence type="ECO:0000256" key="1">
    <source>
        <dbReference type="SAM" id="Phobius"/>
    </source>
</evidence>
<evidence type="ECO:0000313" key="2">
    <source>
        <dbReference type="EMBL" id="VEU82267.1"/>
    </source>
</evidence>
<dbReference type="Proteomes" id="UP000290909">
    <property type="component" value="Chromosome"/>
</dbReference>
<proteinExistence type="predicted"/>
<organism evidence="2 3">
    <name type="scientific">Acholeplasma hippikon</name>
    <dbReference type="NCBI Taxonomy" id="264636"/>
    <lineage>
        <taxon>Bacteria</taxon>
        <taxon>Bacillati</taxon>
        <taxon>Mycoplasmatota</taxon>
        <taxon>Mollicutes</taxon>
        <taxon>Acholeplasmatales</taxon>
        <taxon>Acholeplasmataceae</taxon>
        <taxon>Acholeplasma</taxon>
    </lineage>
</organism>
<accession>A0A449BIX1</accession>
<dbReference type="RefSeq" id="WP_035369663.1">
    <property type="nucleotide sequence ID" value="NZ_LR215050.1"/>
</dbReference>